<feature type="region of interest" description="Disordered" evidence="1">
    <location>
        <begin position="1"/>
        <end position="124"/>
    </location>
</feature>
<dbReference type="EMBL" id="JAVHNR010000006">
    <property type="protein sequence ID" value="KAK6339660.1"/>
    <property type="molecule type" value="Genomic_DNA"/>
</dbReference>
<organism evidence="2 3">
    <name type="scientific">Orbilia javanica</name>
    <dbReference type="NCBI Taxonomy" id="47235"/>
    <lineage>
        <taxon>Eukaryota</taxon>
        <taxon>Fungi</taxon>
        <taxon>Dikarya</taxon>
        <taxon>Ascomycota</taxon>
        <taxon>Pezizomycotina</taxon>
        <taxon>Orbiliomycetes</taxon>
        <taxon>Orbiliales</taxon>
        <taxon>Orbiliaceae</taxon>
        <taxon>Orbilia</taxon>
    </lineage>
</organism>
<dbReference type="Proteomes" id="UP001313282">
    <property type="component" value="Unassembled WGS sequence"/>
</dbReference>
<sequence>MADQENKQFSSSDNVQLPQTRAYPPPPTRPPPPIPSPLTYPPISPPPPSSSLSSSPPLSLNSLDPLTSSNPLDTSGHPACSSQNHLDINFPWEGNNPTDRHLGRGISRSKGLSPLPKGPEPAKLDSITSFLSHPLHGKPTPIHGIEYRLIKKQTSDSTMPQQSAFVYMDNYAVISILSILGQINSDHIEVYLHTQSSLAPGAPGSYDETSISEFRECFMDPTLDPVLTRKLRAYWWSLECTLTNGVIIIHSLSQSLYDNVYIFKFSPVTGVFCKLVPQEISDMRAYLLHHSKEYDPRLFPRVPSIYQANDREKRRNQLGSGMISAAKSMTNLANTVGRRFSGSSLSTMSGSLLDGIKNNIIPTLMDWNALQYKNGNQSSPSGFTVHQNITSSNIAQRGAENRPSSFSSKRPSSFRSTSASYLRHPLQTLRHHSSSVSVLPARIPEGCPSTTTPIIILITPEQDTAILKLGASIPKNPKAKGFWQSVGETIAPKKLETPTFVFWKDVFDQISFETRMSSQVSSYPVELDTDIRRQVADNFNRLLVGVTDMYVKEAGGIQFDFIRMKIPSDEEDYQSFNVRMYHPTRIPPPVDHPIRPAGDSGMASRRLIFDSEPESSNLGSESSHGSIALSDGAEPTEEEIRRQGQILANNLKPDQKLELTFNSSELEFSSVLLSQDTYLVEAVLAGWFADASEWMKESGLRWRHMLFDRQAAKGPGIETETVAGPV</sequence>
<proteinExistence type="predicted"/>
<feature type="compositionally biased region" description="Low complexity" evidence="1">
    <location>
        <begin position="402"/>
        <end position="413"/>
    </location>
</feature>
<feature type="region of interest" description="Disordered" evidence="1">
    <location>
        <begin position="612"/>
        <end position="641"/>
    </location>
</feature>
<protein>
    <submittedName>
        <fullName evidence="2">Uncharacterized protein</fullName>
    </submittedName>
</protein>
<evidence type="ECO:0000313" key="2">
    <source>
        <dbReference type="EMBL" id="KAK6339660.1"/>
    </source>
</evidence>
<comment type="caution">
    <text evidence="2">The sequence shown here is derived from an EMBL/GenBank/DDBJ whole genome shotgun (WGS) entry which is preliminary data.</text>
</comment>
<dbReference type="AlphaFoldDB" id="A0AAN8MNY8"/>
<reference evidence="2 3" key="1">
    <citation type="submission" date="2019-10" db="EMBL/GenBank/DDBJ databases">
        <authorList>
            <person name="Palmer J.M."/>
        </authorList>
    </citation>
    <scope>NUCLEOTIDE SEQUENCE [LARGE SCALE GENOMIC DNA]</scope>
    <source>
        <strain evidence="2 3">TWF718</strain>
    </source>
</reference>
<accession>A0AAN8MNY8</accession>
<evidence type="ECO:0000313" key="3">
    <source>
        <dbReference type="Proteomes" id="UP001313282"/>
    </source>
</evidence>
<gene>
    <name evidence="2" type="ORF">TWF718_009055</name>
</gene>
<feature type="compositionally biased region" description="Polar residues" evidence="1">
    <location>
        <begin position="7"/>
        <end position="19"/>
    </location>
</feature>
<feature type="region of interest" description="Disordered" evidence="1">
    <location>
        <begin position="393"/>
        <end position="413"/>
    </location>
</feature>
<feature type="compositionally biased region" description="Pro residues" evidence="1">
    <location>
        <begin position="23"/>
        <end position="49"/>
    </location>
</feature>
<name>A0AAN8MNY8_9PEZI</name>
<evidence type="ECO:0000256" key="1">
    <source>
        <dbReference type="SAM" id="MobiDB-lite"/>
    </source>
</evidence>
<feature type="compositionally biased region" description="Low complexity" evidence="1">
    <location>
        <begin position="50"/>
        <end position="73"/>
    </location>
</feature>
<keyword evidence="3" id="KW-1185">Reference proteome</keyword>
<feature type="compositionally biased region" description="Low complexity" evidence="1">
    <location>
        <begin position="614"/>
        <end position="626"/>
    </location>
</feature>